<sequence>MTIKDSSSIPSLPKEDHRIDQIMNKLVSEPEPSSSIRAVMSRTVSRREKALASRFLDEKPHLFLLRYGHFLRGHLSYFEESSDP</sequence>
<dbReference type="EMBL" id="CP045897">
    <property type="protein sequence ID" value="QQP51769.1"/>
    <property type="molecule type" value="Genomic_DNA"/>
</dbReference>
<dbReference type="AlphaFoldDB" id="A0A7T8HKJ8"/>
<evidence type="ECO:0000313" key="1">
    <source>
        <dbReference type="EMBL" id="QQP51769.1"/>
    </source>
</evidence>
<reference evidence="2" key="1">
    <citation type="submission" date="2021-01" db="EMBL/GenBank/DDBJ databases">
        <title>Caligus Genome Assembly.</title>
        <authorList>
            <person name="Gallardo-Escarate C."/>
        </authorList>
    </citation>
    <scope>NUCLEOTIDE SEQUENCE [LARGE SCALE GENOMIC DNA]</scope>
</reference>
<organism evidence="1 2">
    <name type="scientific">Caligus rogercresseyi</name>
    <name type="common">Sea louse</name>
    <dbReference type="NCBI Taxonomy" id="217165"/>
    <lineage>
        <taxon>Eukaryota</taxon>
        <taxon>Metazoa</taxon>
        <taxon>Ecdysozoa</taxon>
        <taxon>Arthropoda</taxon>
        <taxon>Crustacea</taxon>
        <taxon>Multicrustacea</taxon>
        <taxon>Hexanauplia</taxon>
        <taxon>Copepoda</taxon>
        <taxon>Siphonostomatoida</taxon>
        <taxon>Caligidae</taxon>
        <taxon>Caligus</taxon>
    </lineage>
</organism>
<protein>
    <submittedName>
        <fullName evidence="1">Uncharacterized protein</fullName>
    </submittedName>
</protein>
<dbReference type="Proteomes" id="UP000595437">
    <property type="component" value="Chromosome 8"/>
</dbReference>
<name>A0A7T8HKJ8_CALRO</name>
<proteinExistence type="predicted"/>
<keyword evidence="2" id="KW-1185">Reference proteome</keyword>
<evidence type="ECO:0000313" key="2">
    <source>
        <dbReference type="Proteomes" id="UP000595437"/>
    </source>
</evidence>
<accession>A0A7T8HKJ8</accession>
<gene>
    <name evidence="1" type="ORF">FKW44_013215</name>
</gene>